<reference evidence="2" key="1">
    <citation type="submission" date="2022-03" db="EMBL/GenBank/DDBJ databases">
        <authorList>
            <person name="Brunel B."/>
        </authorList>
    </citation>
    <scope>NUCLEOTIDE SEQUENCE</scope>
    <source>
        <strain evidence="2">STM4922sample</strain>
    </source>
</reference>
<feature type="domain" description="N-acetyltransferase" evidence="1">
    <location>
        <begin position="21"/>
        <end position="209"/>
    </location>
</feature>
<protein>
    <submittedName>
        <fullName evidence="2">Histone acetyltransferase HPA2 and related acetyltransferases</fullName>
    </submittedName>
</protein>
<keyword evidence="3" id="KW-1185">Reference proteome</keyword>
<dbReference type="InterPro" id="IPR000182">
    <property type="entry name" value="GNAT_dom"/>
</dbReference>
<dbReference type="Proteomes" id="UP001152604">
    <property type="component" value="Unassembled WGS sequence"/>
</dbReference>
<dbReference type="Gene3D" id="3.40.630.30">
    <property type="match status" value="1"/>
</dbReference>
<dbReference type="PROSITE" id="PS51186">
    <property type="entry name" value="GNAT"/>
    <property type="match status" value="1"/>
</dbReference>
<gene>
    <name evidence="2" type="ORF">MES4922_30057</name>
</gene>
<dbReference type="CDD" id="cd04301">
    <property type="entry name" value="NAT_SF"/>
    <property type="match status" value="1"/>
</dbReference>
<proteinExistence type="predicted"/>
<evidence type="ECO:0000313" key="3">
    <source>
        <dbReference type="Proteomes" id="UP001152604"/>
    </source>
</evidence>
<evidence type="ECO:0000313" key="2">
    <source>
        <dbReference type="EMBL" id="CAH2401381.1"/>
    </source>
</evidence>
<dbReference type="EMBL" id="CAKXZS010000023">
    <property type="protein sequence ID" value="CAH2401381.1"/>
    <property type="molecule type" value="Genomic_DNA"/>
</dbReference>
<dbReference type="Pfam" id="PF00583">
    <property type="entry name" value="Acetyltransf_1"/>
    <property type="match status" value="1"/>
</dbReference>
<dbReference type="SUPFAM" id="SSF55729">
    <property type="entry name" value="Acyl-CoA N-acyltransferases (Nat)"/>
    <property type="match status" value="1"/>
</dbReference>
<name>A0ABN8JZ60_9HYPH</name>
<comment type="caution">
    <text evidence="2">The sequence shown here is derived from an EMBL/GenBank/DDBJ whole genome shotgun (WGS) entry which is preliminary data.</text>
</comment>
<organism evidence="2 3">
    <name type="scientific">Mesorhizobium ventifaucium</name>
    <dbReference type="NCBI Taxonomy" id="666020"/>
    <lineage>
        <taxon>Bacteria</taxon>
        <taxon>Pseudomonadati</taxon>
        <taxon>Pseudomonadota</taxon>
        <taxon>Alphaproteobacteria</taxon>
        <taxon>Hyphomicrobiales</taxon>
        <taxon>Phyllobacteriaceae</taxon>
        <taxon>Mesorhizobium</taxon>
    </lineage>
</organism>
<dbReference type="InterPro" id="IPR016181">
    <property type="entry name" value="Acyl_CoA_acyltransferase"/>
</dbReference>
<evidence type="ECO:0000259" key="1">
    <source>
        <dbReference type="PROSITE" id="PS51186"/>
    </source>
</evidence>
<accession>A0ABN8JZ60</accession>
<sequence length="209" mass="23152">MQWYVRTDATTSGGPREFMNKTIAPVVPELWADFEDLFGKQGACYGCWCTHFRLSPAARRASNRERNKDHIKARIEAGPPPGLLAFEDGKAVGWMQIGPRADVPEWNNKGRGSAPVDPADAIDPGVWAISCFFIRVKARGRGITHRLVEGGIEFARQNGARLVEACPIDLSKDSRSIGLFVGSSRVFEKAGFERLVERKAGRPLMRLVL</sequence>